<evidence type="ECO:0000256" key="7">
    <source>
        <dbReference type="ARBA" id="ARBA00035182"/>
    </source>
</evidence>
<name>A0ABD2CY48_VESMC</name>
<dbReference type="EMBL" id="JAYRBN010000027">
    <property type="protein sequence ID" value="KAL2749579.1"/>
    <property type="molecule type" value="Genomic_DNA"/>
</dbReference>
<protein>
    <recommendedName>
        <fullName evidence="7">Large ribosomal subunit protein mL51</fullName>
    </recommendedName>
    <alternativeName>
        <fullName evidence="8">39S ribosomal protein L51, mitochondrial</fullName>
    </alternativeName>
</protein>
<keyword evidence="9" id="KW-0732">Signal</keyword>
<dbReference type="Proteomes" id="UP001607303">
    <property type="component" value="Unassembled WGS sequence"/>
</dbReference>
<comment type="subcellular location">
    <subcellularLocation>
        <location evidence="1">Mitochondrion</location>
    </subcellularLocation>
</comment>
<evidence type="ECO:0000256" key="4">
    <source>
        <dbReference type="ARBA" id="ARBA00022980"/>
    </source>
</evidence>
<organism evidence="10 11">
    <name type="scientific">Vespula maculifrons</name>
    <name type="common">Eastern yellow jacket</name>
    <name type="synonym">Wasp</name>
    <dbReference type="NCBI Taxonomy" id="7453"/>
    <lineage>
        <taxon>Eukaryota</taxon>
        <taxon>Metazoa</taxon>
        <taxon>Ecdysozoa</taxon>
        <taxon>Arthropoda</taxon>
        <taxon>Hexapoda</taxon>
        <taxon>Insecta</taxon>
        <taxon>Pterygota</taxon>
        <taxon>Neoptera</taxon>
        <taxon>Endopterygota</taxon>
        <taxon>Hymenoptera</taxon>
        <taxon>Apocrita</taxon>
        <taxon>Aculeata</taxon>
        <taxon>Vespoidea</taxon>
        <taxon>Vespidae</taxon>
        <taxon>Vespinae</taxon>
        <taxon>Vespula</taxon>
    </lineage>
</organism>
<evidence type="ECO:0000256" key="9">
    <source>
        <dbReference type="SAM" id="SignalP"/>
    </source>
</evidence>
<keyword evidence="3" id="KW-0809">Transit peptide</keyword>
<keyword evidence="5" id="KW-0496">Mitochondrion</keyword>
<comment type="caution">
    <text evidence="10">The sequence shown here is derived from an EMBL/GenBank/DDBJ whole genome shotgun (WGS) entry which is preliminary data.</text>
</comment>
<dbReference type="AlphaFoldDB" id="A0ABD2CY48"/>
<evidence type="ECO:0000313" key="11">
    <source>
        <dbReference type="Proteomes" id="UP001607303"/>
    </source>
</evidence>
<evidence type="ECO:0000256" key="2">
    <source>
        <dbReference type="ARBA" id="ARBA00010972"/>
    </source>
</evidence>
<evidence type="ECO:0000256" key="6">
    <source>
        <dbReference type="ARBA" id="ARBA00023274"/>
    </source>
</evidence>
<gene>
    <name evidence="10" type="ORF">V1477_002519</name>
</gene>
<evidence type="ECO:0000313" key="10">
    <source>
        <dbReference type="EMBL" id="KAL2749579.1"/>
    </source>
</evidence>
<dbReference type="GO" id="GO:1990904">
    <property type="term" value="C:ribonucleoprotein complex"/>
    <property type="evidence" value="ECO:0007669"/>
    <property type="project" value="UniProtKB-KW"/>
</dbReference>
<feature type="chain" id="PRO_5044811920" description="Large ribosomal subunit protein mL51" evidence="9">
    <location>
        <begin position="21"/>
        <end position="364"/>
    </location>
</feature>
<evidence type="ECO:0000256" key="5">
    <source>
        <dbReference type="ARBA" id="ARBA00023128"/>
    </source>
</evidence>
<accession>A0ABD2CY48</accession>
<keyword evidence="11" id="KW-1185">Reference proteome</keyword>
<dbReference type="GO" id="GO:0005840">
    <property type="term" value="C:ribosome"/>
    <property type="evidence" value="ECO:0007669"/>
    <property type="project" value="UniProtKB-KW"/>
</dbReference>
<evidence type="ECO:0000256" key="3">
    <source>
        <dbReference type="ARBA" id="ARBA00022946"/>
    </source>
</evidence>
<dbReference type="PANTHER" id="PTHR13409">
    <property type="entry name" value="MITOCHONDRIAL 39S RIBOSOMAL PROTEIN L51"/>
    <property type="match status" value="1"/>
</dbReference>
<dbReference type="PANTHER" id="PTHR13409:SF0">
    <property type="entry name" value="LARGE RIBOSOMAL SUBUNIT PROTEIN ML51"/>
    <property type="match status" value="1"/>
</dbReference>
<comment type="similarity">
    <text evidence="2">Belongs to the mitochondrion-specific ribosomal protein mL51 family.</text>
</comment>
<dbReference type="GO" id="GO:0005739">
    <property type="term" value="C:mitochondrion"/>
    <property type="evidence" value="ECO:0007669"/>
    <property type="project" value="UniProtKB-SubCell"/>
</dbReference>
<reference evidence="10 11" key="1">
    <citation type="journal article" date="2024" name="Ann. Entomol. Soc. Am.">
        <title>Genomic analyses of the southern and eastern yellowjacket wasps (Hymenoptera: Vespidae) reveal evolutionary signatures of social life.</title>
        <authorList>
            <person name="Catto M.A."/>
            <person name="Caine P.B."/>
            <person name="Orr S.E."/>
            <person name="Hunt B.G."/>
            <person name="Goodisman M.A.D."/>
        </authorList>
    </citation>
    <scope>NUCLEOTIDE SEQUENCE [LARGE SCALE GENOMIC DNA]</scope>
    <source>
        <strain evidence="10">232</strain>
        <tissue evidence="10">Head and thorax</tissue>
    </source>
</reference>
<proteinExistence type="inferred from homology"/>
<keyword evidence="6" id="KW-0687">Ribonucleoprotein</keyword>
<dbReference type="Pfam" id="PF10244">
    <property type="entry name" value="MRP-L51"/>
    <property type="match status" value="1"/>
</dbReference>
<keyword evidence="4" id="KW-0689">Ribosomal protein</keyword>
<sequence length="364" mass="41925">MRRLVVFFCLVIVEFLLCSAQEKQHGTVLFGDPCERDVNCIEHAYCRIQRICQCEQYYAPNPERTICLATAGLSCVDDFTCGTMSNAVCRQNVCTCKDAFTLDINNSSNCISRPSKEGDACQKRDDCEEAMERAICIDNKCRCITGLRFVNETGKCIQARGRYNSCTKDYECFLDDGTPNVLQCKNGECVCRDNDPRCSKAMSFIVNTIRTAVRSWTPQVTTVRYRYHADKIARGPLVRRYGYNDPIDMRGLLPHTGGTKRLPMPIYNPMNAWAEKRALFGQNDYIDILGSENLHPTRILYKVPSWLRGVKGNEYKVLLRKKKMWKSGIFPIARPTKWKELQKRIRFLYKKLNRKTKTGFSRKQ</sequence>
<evidence type="ECO:0000256" key="8">
    <source>
        <dbReference type="ARBA" id="ARBA00035419"/>
    </source>
</evidence>
<evidence type="ECO:0000256" key="1">
    <source>
        <dbReference type="ARBA" id="ARBA00004173"/>
    </source>
</evidence>
<dbReference type="InterPro" id="IPR019373">
    <property type="entry name" value="Ribosomal_mL51"/>
</dbReference>
<feature type="signal peptide" evidence="9">
    <location>
        <begin position="1"/>
        <end position="20"/>
    </location>
</feature>